<protein>
    <submittedName>
        <fullName evidence="1">Uncharacterized protein</fullName>
    </submittedName>
</protein>
<comment type="caution">
    <text evidence="1">The sequence shown here is derived from an EMBL/GenBank/DDBJ whole genome shotgun (WGS) entry which is preliminary data.</text>
</comment>
<sequence length="109" mass="13018">MGEKRLFMCSLCGRVWHRDELELGQNEALLGYGRGALTDYSNRLKGCPRCHAPLYTAQFTRQLLKEMWLEDLVDIDDLKQIGVEWRRKWLLEYRHEHRSEYEDEGEDSL</sequence>
<dbReference type="EMBL" id="BARS01024673">
    <property type="protein sequence ID" value="GAG10598.1"/>
    <property type="molecule type" value="Genomic_DNA"/>
</dbReference>
<proteinExistence type="predicted"/>
<reference evidence="1" key="1">
    <citation type="journal article" date="2014" name="Front. Microbiol.">
        <title>High frequency of phylogenetically diverse reductive dehalogenase-homologous genes in deep subseafloor sedimentary metagenomes.</title>
        <authorList>
            <person name="Kawai M."/>
            <person name="Futagami T."/>
            <person name="Toyoda A."/>
            <person name="Takaki Y."/>
            <person name="Nishi S."/>
            <person name="Hori S."/>
            <person name="Arai W."/>
            <person name="Tsubouchi T."/>
            <person name="Morono Y."/>
            <person name="Uchiyama I."/>
            <person name="Ito T."/>
            <person name="Fujiyama A."/>
            <person name="Inagaki F."/>
            <person name="Takami H."/>
        </authorList>
    </citation>
    <scope>NUCLEOTIDE SEQUENCE</scope>
    <source>
        <strain evidence="1">Expedition CK06-06</strain>
    </source>
</reference>
<gene>
    <name evidence="1" type="ORF">S01H1_39130</name>
</gene>
<accession>X0VDQ6</accession>
<name>X0VDQ6_9ZZZZ</name>
<dbReference type="AlphaFoldDB" id="X0VDQ6"/>
<evidence type="ECO:0000313" key="1">
    <source>
        <dbReference type="EMBL" id="GAG10598.1"/>
    </source>
</evidence>
<organism evidence="1">
    <name type="scientific">marine sediment metagenome</name>
    <dbReference type="NCBI Taxonomy" id="412755"/>
    <lineage>
        <taxon>unclassified sequences</taxon>
        <taxon>metagenomes</taxon>
        <taxon>ecological metagenomes</taxon>
    </lineage>
</organism>